<keyword evidence="2" id="KW-1185">Reference proteome</keyword>
<dbReference type="EMBL" id="CP016757">
    <property type="protein sequence ID" value="ANZ45796.1"/>
    <property type="molecule type" value="Genomic_DNA"/>
</dbReference>
<dbReference type="Proteomes" id="UP000093044">
    <property type="component" value="Chromosome"/>
</dbReference>
<evidence type="ECO:0000313" key="2">
    <source>
        <dbReference type="Proteomes" id="UP000093044"/>
    </source>
</evidence>
<dbReference type="SUPFAM" id="SSF55729">
    <property type="entry name" value="Acyl-CoA N-acyltransferases (Nat)"/>
    <property type="match status" value="1"/>
</dbReference>
<dbReference type="InterPro" id="IPR000182">
    <property type="entry name" value="GNAT_dom"/>
</dbReference>
<sequence>MYDDDVRIRPAKPEEAEDLSDIAWRSKSYWDYPVDVMNIFRDMLSIEQDFIENNPSYLIEHEDTDEKVGFYALEKKGDKWWLEHLWVLPDEIGTGLGGKLFLHACEMAETMGADELYIVSDPNAEEFYRHMGAEKIGEEQTEGMPERLLPVMRMKL</sequence>
<dbReference type="GO" id="GO:0016747">
    <property type="term" value="F:acyltransferase activity, transferring groups other than amino-acyl groups"/>
    <property type="evidence" value="ECO:0007669"/>
    <property type="project" value="InterPro"/>
</dbReference>
<dbReference type="Gene3D" id="3.40.630.30">
    <property type="match status" value="1"/>
</dbReference>
<dbReference type="STRING" id="1197717.BED41_12310"/>
<dbReference type="GeneID" id="83058630"/>
<protein>
    <submittedName>
        <fullName evidence="1">Uncharacterized protein</fullName>
    </submittedName>
</protein>
<dbReference type="AlphaFoldDB" id="A0A1B2I762"/>
<name>A0A1B2I762_9BACT</name>
<dbReference type="Pfam" id="PF00583">
    <property type="entry name" value="Acetyltransf_1"/>
    <property type="match status" value="1"/>
</dbReference>
<proteinExistence type="predicted"/>
<dbReference type="PROSITE" id="PS51186">
    <property type="entry name" value="GNAT"/>
    <property type="match status" value="1"/>
</dbReference>
<accession>A0A1B2I762</accession>
<dbReference type="CDD" id="cd04301">
    <property type="entry name" value="NAT_SF"/>
    <property type="match status" value="1"/>
</dbReference>
<gene>
    <name evidence="1" type="ORF">BED41_12310</name>
</gene>
<dbReference type="OrthoDB" id="9800797at2"/>
<reference evidence="1" key="1">
    <citation type="submission" date="2016-08" db="EMBL/GenBank/DDBJ databases">
        <title>Complete genome of Cloacibacillus porcorum.</title>
        <authorList>
            <person name="Looft T."/>
            <person name="Bayles D.O."/>
            <person name="Alt D.P."/>
        </authorList>
    </citation>
    <scope>NUCLEOTIDE SEQUENCE [LARGE SCALE GENOMIC DNA]</scope>
    <source>
        <strain evidence="1">CL-84</strain>
    </source>
</reference>
<organism evidence="1 2">
    <name type="scientific">Cloacibacillus porcorum</name>
    <dbReference type="NCBI Taxonomy" id="1197717"/>
    <lineage>
        <taxon>Bacteria</taxon>
        <taxon>Thermotogati</taxon>
        <taxon>Synergistota</taxon>
        <taxon>Synergistia</taxon>
        <taxon>Synergistales</taxon>
        <taxon>Synergistaceae</taxon>
        <taxon>Cloacibacillus</taxon>
    </lineage>
</organism>
<dbReference type="KEGG" id="cpor:BED41_12310"/>
<dbReference type="InterPro" id="IPR016181">
    <property type="entry name" value="Acyl_CoA_acyltransferase"/>
</dbReference>
<evidence type="ECO:0000313" key="1">
    <source>
        <dbReference type="EMBL" id="ANZ45796.1"/>
    </source>
</evidence>
<dbReference type="RefSeq" id="WP_066746764.1">
    <property type="nucleotide sequence ID" value="NZ_CALCLR010000078.1"/>
</dbReference>